<protein>
    <submittedName>
        <fullName evidence="2">Uncharacterized protein</fullName>
    </submittedName>
</protein>
<feature type="region of interest" description="Disordered" evidence="1">
    <location>
        <begin position="58"/>
        <end position="79"/>
    </location>
</feature>
<dbReference type="AlphaFoldDB" id="A0A084XWI7"/>
<evidence type="ECO:0000313" key="2">
    <source>
        <dbReference type="EMBL" id="KFB66831.1"/>
    </source>
</evidence>
<accession>A0A084XWI7</accession>
<gene>
    <name evidence="2" type="ORF">CAPSK01_003770</name>
</gene>
<evidence type="ECO:0000256" key="1">
    <source>
        <dbReference type="SAM" id="MobiDB-lite"/>
    </source>
</evidence>
<dbReference type="EMBL" id="JDSS02000037">
    <property type="protein sequence ID" value="KFB66831.1"/>
    <property type="molecule type" value="Genomic_DNA"/>
</dbReference>
<reference evidence="2 3" key="1">
    <citation type="submission" date="2014-07" db="EMBL/GenBank/DDBJ databases">
        <title>Expanding our view of genomic diversity in Candidatus Accumulibacter clades.</title>
        <authorList>
            <person name="Skennerton C.T."/>
            <person name="Barr J.J."/>
            <person name="Slater F.R."/>
            <person name="Bond P.L."/>
            <person name="Tyson G.W."/>
        </authorList>
    </citation>
    <scope>NUCLEOTIDE SEQUENCE [LARGE SCALE GENOMIC DNA]</scope>
    <source>
        <strain evidence="3">SK-01</strain>
    </source>
</reference>
<evidence type="ECO:0000313" key="3">
    <source>
        <dbReference type="Proteomes" id="UP000019812"/>
    </source>
</evidence>
<comment type="caution">
    <text evidence="2">The sequence shown here is derived from an EMBL/GenBank/DDBJ whole genome shotgun (WGS) entry which is preliminary data.</text>
</comment>
<proteinExistence type="predicted"/>
<sequence length="165" mass="17972">MKVGREIVDCGQGAEIGAAKSVGRIICAGRGFGTVHTLYGHDVIEHWRLRRIQLPVRTDPVGPGHQAHPTGRTRTPIGTKVGHHRIDTTVLIARWRPGTPTIVVAHVIQPESMTDLMHVAQKRMRAHLGVHQVGVGTTEPYAASRREVGMCVFNASGRSPEFDIG</sequence>
<organism evidence="2 3">
    <name type="scientific">Candidatus Accumulibacter vicinus</name>
    <dbReference type="NCBI Taxonomy" id="2954382"/>
    <lineage>
        <taxon>Bacteria</taxon>
        <taxon>Pseudomonadati</taxon>
        <taxon>Pseudomonadota</taxon>
        <taxon>Betaproteobacteria</taxon>
        <taxon>Candidatus Accumulibacter</taxon>
    </lineage>
</organism>
<name>A0A084XWI7_9PROT</name>
<dbReference type="Proteomes" id="UP000019812">
    <property type="component" value="Unassembled WGS sequence"/>
</dbReference>